<comment type="catalytic activity">
    <reaction evidence="18 19">
        <text>alpha-ribazole 5'-phosphate + adenosylcob(III)inamide-GDP = adenosylcob(III)alamin 5'-phosphate + GMP + H(+)</text>
        <dbReference type="Rhea" id="RHEA:23560"/>
        <dbReference type="ChEBI" id="CHEBI:15378"/>
        <dbReference type="ChEBI" id="CHEBI:57918"/>
        <dbReference type="ChEBI" id="CHEBI:58115"/>
        <dbReference type="ChEBI" id="CHEBI:60487"/>
        <dbReference type="ChEBI" id="CHEBI:60493"/>
        <dbReference type="EC" id="2.7.8.26"/>
    </reaction>
</comment>
<keyword evidence="8 19" id="KW-0169">Cobalamin biosynthesis</keyword>
<comment type="similarity">
    <text evidence="4 19">Belongs to the CobS family.</text>
</comment>
<comment type="subcellular location">
    <subcellularLocation>
        <location evidence="2 19">Cell membrane</location>
        <topology evidence="2 19">Multi-pass membrane protein</topology>
    </subcellularLocation>
</comment>
<dbReference type="AlphaFoldDB" id="A0AA96V6D2"/>
<evidence type="ECO:0000256" key="17">
    <source>
        <dbReference type="ARBA" id="ARBA00048623"/>
    </source>
</evidence>
<dbReference type="Pfam" id="PF02654">
    <property type="entry name" value="CobS"/>
    <property type="match status" value="1"/>
</dbReference>
<keyword evidence="13 19" id="KW-0472">Membrane</keyword>
<sequence length="305" mass="32066">MTLWSALKAGFGFLSVLPVGITMEGIEELMNRLYLYPVVGALLGILIGLGAFIFELFLPSPVTILFIMFAIYGLTWFNHLDGIADMGDGMTAHGSLEKKRKALKDMALGIGGVAFTVFSLLFLYASLLALESGADVFGNMMAIGMTGSMANGFLWFGFLSILLSSLSAHVGLEIFSAVSVALVMGFSVWVAEILAKQSMLTIATFGKSFSEGLGSMTIKGGSSRNFAIGIVFSLLVSVGLLGILGILAVFVTTLVAGFILRTSNKHFSGLNGDGIGAANEIGRAAAICTISISIWILGGGLSWML</sequence>
<keyword evidence="21" id="KW-1185">Reference proteome</keyword>
<keyword evidence="11 19" id="KW-0460">Magnesium</keyword>
<comment type="function">
    <text evidence="14 19">Joins adenosylcobinamide-GDP and alpha-ribazole to generate adenosylcobalamin (Ado-cobalamin). Also synthesizes adenosylcobalamin 5'-phosphate from adenosylcobinamide-GDP and alpha-ribazole 5'-phosphate.</text>
</comment>
<evidence type="ECO:0000256" key="11">
    <source>
        <dbReference type="ARBA" id="ARBA00022842"/>
    </source>
</evidence>
<evidence type="ECO:0000256" key="7">
    <source>
        <dbReference type="ARBA" id="ARBA00022475"/>
    </source>
</evidence>
<dbReference type="PANTHER" id="PTHR34148:SF1">
    <property type="entry name" value="ADENOSYLCOBINAMIDE-GDP RIBAZOLETRANSFERASE"/>
    <property type="match status" value="1"/>
</dbReference>
<keyword evidence="7 19" id="KW-1003">Cell membrane</keyword>
<dbReference type="HAMAP" id="MF_00719">
    <property type="entry name" value="CobS"/>
    <property type="match status" value="1"/>
</dbReference>
<organism evidence="20 21">
    <name type="scientific">Methanolapillus ohkumae</name>
    <dbReference type="NCBI Taxonomy" id="3028298"/>
    <lineage>
        <taxon>Archaea</taxon>
        <taxon>Methanobacteriati</taxon>
        <taxon>Methanobacteriota</taxon>
        <taxon>Stenosarchaea group</taxon>
        <taxon>Methanomicrobia</taxon>
        <taxon>Methanosarcinales</taxon>
        <taxon>Methanosarcinaceae</taxon>
        <taxon>Methanolapillus</taxon>
    </lineage>
</organism>
<name>A0AA96V6D2_9EURY</name>
<evidence type="ECO:0000256" key="12">
    <source>
        <dbReference type="ARBA" id="ARBA00022989"/>
    </source>
</evidence>
<keyword evidence="9 19" id="KW-0808">Transferase</keyword>
<feature type="transmembrane region" description="Helical" evidence="19">
    <location>
        <begin position="170"/>
        <end position="191"/>
    </location>
</feature>
<dbReference type="EC" id="2.7.8.26" evidence="5 19"/>
<feature type="transmembrane region" description="Helical" evidence="19">
    <location>
        <begin position="106"/>
        <end position="130"/>
    </location>
</feature>
<evidence type="ECO:0000313" key="21">
    <source>
        <dbReference type="Proteomes" id="UP001304970"/>
    </source>
</evidence>
<evidence type="ECO:0000256" key="16">
    <source>
        <dbReference type="ARBA" id="ARBA00032853"/>
    </source>
</evidence>
<evidence type="ECO:0000256" key="13">
    <source>
        <dbReference type="ARBA" id="ARBA00023136"/>
    </source>
</evidence>
<evidence type="ECO:0000256" key="19">
    <source>
        <dbReference type="HAMAP-Rule" id="MF_00719"/>
    </source>
</evidence>
<dbReference type="GO" id="GO:0009236">
    <property type="term" value="P:cobalamin biosynthetic process"/>
    <property type="evidence" value="ECO:0007669"/>
    <property type="project" value="UniProtKB-UniRule"/>
</dbReference>
<protein>
    <recommendedName>
        <fullName evidence="6 19">Adenosylcobinamide-GDP ribazoletransferase</fullName>
        <ecNumber evidence="5 19">2.7.8.26</ecNumber>
    </recommendedName>
    <alternativeName>
        <fullName evidence="16 19">Cobalamin synthase</fullName>
    </alternativeName>
    <alternativeName>
        <fullName evidence="15 19">Cobalamin-5'-phosphate synthase</fullName>
    </alternativeName>
</protein>
<keyword evidence="10 19" id="KW-0812">Transmembrane</keyword>
<evidence type="ECO:0000256" key="1">
    <source>
        <dbReference type="ARBA" id="ARBA00001946"/>
    </source>
</evidence>
<evidence type="ECO:0000256" key="8">
    <source>
        <dbReference type="ARBA" id="ARBA00022573"/>
    </source>
</evidence>
<gene>
    <name evidence="19 20" type="primary">cobS</name>
    <name evidence="20" type="ORF">MsAm2_11840</name>
</gene>
<dbReference type="PANTHER" id="PTHR34148">
    <property type="entry name" value="ADENOSYLCOBINAMIDE-GDP RIBAZOLETRANSFERASE"/>
    <property type="match status" value="1"/>
</dbReference>
<dbReference type="Proteomes" id="UP001304970">
    <property type="component" value="Chromosome"/>
</dbReference>
<comment type="pathway">
    <text evidence="3 19">Cofactor biosynthesis; adenosylcobalamin biosynthesis; adenosylcobalamin from cob(II)yrinate a,c-diamide: step 7/7.</text>
</comment>
<evidence type="ECO:0000256" key="14">
    <source>
        <dbReference type="ARBA" id="ARBA00025228"/>
    </source>
</evidence>
<evidence type="ECO:0000256" key="3">
    <source>
        <dbReference type="ARBA" id="ARBA00004663"/>
    </source>
</evidence>
<feature type="transmembrane region" description="Helical" evidence="19">
    <location>
        <begin position="33"/>
        <end position="54"/>
    </location>
</feature>
<evidence type="ECO:0000256" key="6">
    <source>
        <dbReference type="ARBA" id="ARBA00015850"/>
    </source>
</evidence>
<feature type="transmembrane region" description="Helical" evidence="19">
    <location>
        <begin position="60"/>
        <end position="77"/>
    </location>
</feature>
<dbReference type="GeneID" id="89228611"/>
<evidence type="ECO:0000256" key="18">
    <source>
        <dbReference type="ARBA" id="ARBA00049504"/>
    </source>
</evidence>
<dbReference type="GO" id="GO:0005886">
    <property type="term" value="C:plasma membrane"/>
    <property type="evidence" value="ECO:0007669"/>
    <property type="project" value="UniProtKB-SubCell"/>
</dbReference>
<evidence type="ECO:0000256" key="2">
    <source>
        <dbReference type="ARBA" id="ARBA00004651"/>
    </source>
</evidence>
<evidence type="ECO:0000256" key="10">
    <source>
        <dbReference type="ARBA" id="ARBA00022692"/>
    </source>
</evidence>
<proteinExistence type="inferred from homology"/>
<keyword evidence="12 19" id="KW-1133">Transmembrane helix</keyword>
<evidence type="ECO:0000256" key="5">
    <source>
        <dbReference type="ARBA" id="ARBA00013200"/>
    </source>
</evidence>
<comment type="catalytic activity">
    <reaction evidence="17 19">
        <text>alpha-ribazole + adenosylcob(III)inamide-GDP = adenosylcob(III)alamin + GMP + H(+)</text>
        <dbReference type="Rhea" id="RHEA:16049"/>
        <dbReference type="ChEBI" id="CHEBI:10329"/>
        <dbReference type="ChEBI" id="CHEBI:15378"/>
        <dbReference type="ChEBI" id="CHEBI:18408"/>
        <dbReference type="ChEBI" id="CHEBI:58115"/>
        <dbReference type="ChEBI" id="CHEBI:60487"/>
        <dbReference type="EC" id="2.7.8.26"/>
    </reaction>
</comment>
<reference evidence="20 21" key="1">
    <citation type="submission" date="2023-07" db="EMBL/GenBank/DDBJ databases">
        <title>Closed genome sequence of Methanosarcinaceae archaeon Am2.</title>
        <authorList>
            <person name="Poehlein A."/>
            <person name="Protasov E."/>
            <person name="Platt K."/>
            <person name="Reeh H."/>
            <person name="Daniel R."/>
            <person name="Brune A."/>
        </authorList>
    </citation>
    <scope>NUCLEOTIDE SEQUENCE [LARGE SCALE GENOMIC DNA]</scope>
    <source>
        <strain evidence="20 21">Am2</strain>
    </source>
</reference>
<feature type="transmembrane region" description="Helical" evidence="19">
    <location>
        <begin position="142"/>
        <end position="163"/>
    </location>
</feature>
<evidence type="ECO:0000313" key="20">
    <source>
        <dbReference type="EMBL" id="WNY27389.1"/>
    </source>
</evidence>
<dbReference type="EMBL" id="CP131061">
    <property type="protein sequence ID" value="WNY27389.1"/>
    <property type="molecule type" value="Genomic_DNA"/>
</dbReference>
<dbReference type="RefSeq" id="WP_338097367.1">
    <property type="nucleotide sequence ID" value="NZ_CP131061.1"/>
</dbReference>
<accession>A0AA96V6D2</accession>
<comment type="cofactor">
    <cofactor evidence="1 19">
        <name>Mg(2+)</name>
        <dbReference type="ChEBI" id="CHEBI:18420"/>
    </cofactor>
</comment>
<evidence type="ECO:0000256" key="4">
    <source>
        <dbReference type="ARBA" id="ARBA00010561"/>
    </source>
</evidence>
<feature type="transmembrane region" description="Helical" evidence="19">
    <location>
        <begin position="227"/>
        <end position="260"/>
    </location>
</feature>
<dbReference type="GO" id="GO:0051073">
    <property type="term" value="F:adenosylcobinamide-GDP ribazoletransferase activity"/>
    <property type="evidence" value="ECO:0007669"/>
    <property type="project" value="UniProtKB-UniRule"/>
</dbReference>
<dbReference type="InterPro" id="IPR003805">
    <property type="entry name" value="CobS"/>
</dbReference>
<evidence type="ECO:0000256" key="9">
    <source>
        <dbReference type="ARBA" id="ARBA00022679"/>
    </source>
</evidence>
<feature type="transmembrane region" description="Helical" evidence="19">
    <location>
        <begin position="281"/>
        <end position="304"/>
    </location>
</feature>
<evidence type="ECO:0000256" key="15">
    <source>
        <dbReference type="ARBA" id="ARBA00032605"/>
    </source>
</evidence>
<dbReference type="GO" id="GO:0008818">
    <property type="term" value="F:cobalamin 5'-phosphate synthase activity"/>
    <property type="evidence" value="ECO:0007669"/>
    <property type="project" value="UniProtKB-UniRule"/>
</dbReference>